<dbReference type="Gene3D" id="3.40.50.1000">
    <property type="entry name" value="HAD superfamily/HAD-like"/>
    <property type="match status" value="1"/>
</dbReference>
<dbReference type="InterPro" id="IPR036412">
    <property type="entry name" value="HAD-like_sf"/>
</dbReference>
<dbReference type="CDD" id="cd07503">
    <property type="entry name" value="HAD_HisB-N"/>
    <property type="match status" value="1"/>
</dbReference>
<feature type="binding site" evidence="10">
    <location>
        <position position="94"/>
    </location>
    <ligand>
        <name>Zn(2+)</name>
        <dbReference type="ChEBI" id="CHEBI:29105"/>
    </ligand>
</feature>
<accession>A0A1G6ZFC8</accession>
<keyword evidence="3 10" id="KW-0479">Metal-binding</keyword>
<comment type="similarity">
    <text evidence="7">Belongs to the gmhB family.</text>
</comment>
<feature type="binding site" evidence="10">
    <location>
        <position position="104"/>
    </location>
    <ligand>
        <name>Zn(2+)</name>
        <dbReference type="ChEBI" id="CHEBI:29105"/>
    </ligand>
</feature>
<evidence type="ECO:0000256" key="4">
    <source>
        <dbReference type="ARBA" id="ARBA00022801"/>
    </source>
</evidence>
<keyword evidence="2 7" id="KW-0963">Cytoplasm</keyword>
<gene>
    <name evidence="11" type="ORF">SAMN05216464_103333</name>
</gene>
<dbReference type="GO" id="GO:0016791">
    <property type="term" value="F:phosphatase activity"/>
    <property type="evidence" value="ECO:0007669"/>
    <property type="project" value="InterPro"/>
</dbReference>
<evidence type="ECO:0000256" key="5">
    <source>
        <dbReference type="ARBA" id="ARBA00023277"/>
    </source>
</evidence>
<feature type="binding site" evidence="10">
    <location>
        <position position="131"/>
    </location>
    <ligand>
        <name>Mg(2+)</name>
        <dbReference type="ChEBI" id="CHEBI:18420"/>
    </ligand>
</feature>
<feature type="site" description="Stabilizes the phosphoryl group" evidence="9">
    <location>
        <position position="58"/>
    </location>
</feature>
<dbReference type="STRING" id="1391627.SAMN05216464_103333"/>
<dbReference type="PANTHER" id="PTHR42891">
    <property type="entry name" value="D-GLYCERO-BETA-D-MANNO-HEPTOSE-1,7-BISPHOSPHATE 7-PHOSPHATASE"/>
    <property type="match status" value="1"/>
</dbReference>
<dbReference type="GO" id="GO:0005737">
    <property type="term" value="C:cytoplasm"/>
    <property type="evidence" value="ECO:0007669"/>
    <property type="project" value="UniProtKB-SubCell"/>
</dbReference>
<feature type="binding site" evidence="10">
    <location>
        <position position="96"/>
    </location>
    <ligand>
        <name>Zn(2+)</name>
        <dbReference type="ChEBI" id="CHEBI:29105"/>
    </ligand>
</feature>
<feature type="active site" description="Proton donor" evidence="8">
    <location>
        <position position="16"/>
    </location>
</feature>
<dbReference type="InterPro" id="IPR023214">
    <property type="entry name" value="HAD_sf"/>
</dbReference>
<feature type="site" description="Contributes to substrate recognition" evidence="9">
    <location>
        <position position="105"/>
    </location>
</feature>
<dbReference type="PIRSF" id="PIRSF004682">
    <property type="entry name" value="GmhB"/>
    <property type="match status" value="1"/>
</dbReference>
<feature type="active site" description="Nucleophile" evidence="8">
    <location>
        <position position="14"/>
    </location>
</feature>
<evidence type="ECO:0000256" key="9">
    <source>
        <dbReference type="PIRSR" id="PIRSR004682-3"/>
    </source>
</evidence>
<evidence type="ECO:0000313" key="11">
    <source>
        <dbReference type="EMBL" id="SDE01260.1"/>
    </source>
</evidence>
<dbReference type="NCBIfam" id="TIGR01656">
    <property type="entry name" value="Histidinol-ppas"/>
    <property type="match status" value="1"/>
</dbReference>
<dbReference type="InterPro" id="IPR006549">
    <property type="entry name" value="HAD-SF_hydro_IIIA"/>
</dbReference>
<evidence type="ECO:0000256" key="2">
    <source>
        <dbReference type="ARBA" id="ARBA00022490"/>
    </source>
</evidence>
<dbReference type="Pfam" id="PF13242">
    <property type="entry name" value="Hydrolase_like"/>
    <property type="match status" value="1"/>
</dbReference>
<dbReference type="GO" id="GO:0005975">
    <property type="term" value="P:carbohydrate metabolic process"/>
    <property type="evidence" value="ECO:0007669"/>
    <property type="project" value="InterPro"/>
</dbReference>
<dbReference type="RefSeq" id="WP_091148322.1">
    <property type="nucleotide sequence ID" value="NZ_FNAI01000003.1"/>
</dbReference>
<evidence type="ECO:0000256" key="8">
    <source>
        <dbReference type="PIRSR" id="PIRSR004682-1"/>
    </source>
</evidence>
<dbReference type="InterPro" id="IPR004446">
    <property type="entry name" value="Heptose_bisP_phosphatase"/>
</dbReference>
<dbReference type="Proteomes" id="UP000199072">
    <property type="component" value="Unassembled WGS sequence"/>
</dbReference>
<evidence type="ECO:0000256" key="1">
    <source>
        <dbReference type="ARBA" id="ARBA00004496"/>
    </source>
</evidence>
<dbReference type="OrthoDB" id="9813880at2"/>
<feature type="binding site" evidence="10">
    <location>
        <position position="14"/>
    </location>
    <ligand>
        <name>Mg(2+)</name>
        <dbReference type="ChEBI" id="CHEBI:18420"/>
    </ligand>
</feature>
<feature type="site" description="Stabilizes the phosphoryl group" evidence="9">
    <location>
        <position position="106"/>
    </location>
</feature>
<dbReference type="EMBL" id="FNAI01000003">
    <property type="protein sequence ID" value="SDE01260.1"/>
    <property type="molecule type" value="Genomic_DNA"/>
</dbReference>
<dbReference type="GO" id="GO:0046872">
    <property type="term" value="F:metal ion binding"/>
    <property type="evidence" value="ECO:0007669"/>
    <property type="project" value="UniProtKB-KW"/>
</dbReference>
<comment type="cofactor">
    <cofactor evidence="10">
        <name>Mg(2+)</name>
        <dbReference type="ChEBI" id="CHEBI:18420"/>
    </cofactor>
</comment>
<keyword evidence="5 7" id="KW-0119">Carbohydrate metabolism</keyword>
<dbReference type="EC" id="3.1.3.-" evidence="7"/>
<feature type="binding site" evidence="10">
    <location>
        <position position="16"/>
    </location>
    <ligand>
        <name>Mg(2+)</name>
        <dbReference type="ChEBI" id="CHEBI:18420"/>
    </ligand>
</feature>
<reference evidence="11 12" key="1">
    <citation type="submission" date="2016-10" db="EMBL/GenBank/DDBJ databases">
        <authorList>
            <person name="de Groot N.N."/>
        </authorList>
    </citation>
    <scope>NUCLEOTIDE SEQUENCE [LARGE SCALE GENOMIC DNA]</scope>
    <source>
        <strain evidence="11 12">47C3B</strain>
    </source>
</reference>
<dbReference type="SUPFAM" id="SSF56784">
    <property type="entry name" value="HAD-like"/>
    <property type="match status" value="1"/>
</dbReference>
<organism evidence="11 12">
    <name type="scientific">Mucilaginibacter pineti</name>
    <dbReference type="NCBI Taxonomy" id="1391627"/>
    <lineage>
        <taxon>Bacteria</taxon>
        <taxon>Pseudomonadati</taxon>
        <taxon>Bacteroidota</taxon>
        <taxon>Sphingobacteriia</taxon>
        <taxon>Sphingobacteriales</taxon>
        <taxon>Sphingobacteriaceae</taxon>
        <taxon>Mucilaginibacter</taxon>
    </lineage>
</organism>
<evidence type="ECO:0000256" key="10">
    <source>
        <dbReference type="PIRSR" id="PIRSR004682-4"/>
    </source>
</evidence>
<sequence length="175" mass="19890">MSADQKLYDTLFLDRDGVINKKIDYGYVLKIDDIEILKGVPDFLLKIKSSFRRIVIVTNQRCVGRKLISISTLEVINTKINSLTGNYIDRFYVCPHLSEENCNCRKPKIGLFLQALRDYPIDFENSWMVGDSETDLIPAKQLGIKSVFISKSSSVYADITVPSIVNLLTVFDKQS</sequence>
<comment type="cofactor">
    <cofactor evidence="10">
        <name>Zn(2+)</name>
        <dbReference type="ChEBI" id="CHEBI:29105"/>
    </cofactor>
</comment>
<proteinExistence type="inferred from homology"/>
<evidence type="ECO:0000256" key="3">
    <source>
        <dbReference type="ARBA" id="ARBA00022723"/>
    </source>
</evidence>
<dbReference type="PANTHER" id="PTHR42891:SF1">
    <property type="entry name" value="D-GLYCERO-BETA-D-MANNO-HEPTOSE-1,7-BISPHOSPHATE 7-PHOSPHATASE"/>
    <property type="match status" value="1"/>
</dbReference>
<keyword evidence="4 7" id="KW-0378">Hydrolase</keyword>
<protein>
    <recommendedName>
        <fullName evidence="6 7">D,D-heptose 1,7-bisphosphate phosphatase</fullName>
        <ecNumber evidence="7">3.1.3.-</ecNumber>
    </recommendedName>
</protein>
<evidence type="ECO:0000256" key="6">
    <source>
        <dbReference type="ARBA" id="ARBA00031828"/>
    </source>
</evidence>
<evidence type="ECO:0000256" key="7">
    <source>
        <dbReference type="PIRNR" id="PIRNR004682"/>
    </source>
</evidence>
<keyword evidence="10" id="KW-0862">Zinc</keyword>
<dbReference type="InterPro" id="IPR006543">
    <property type="entry name" value="Histidinol-phos"/>
</dbReference>
<name>A0A1G6ZFC8_9SPHI</name>
<keyword evidence="12" id="KW-1185">Reference proteome</keyword>
<dbReference type="AlphaFoldDB" id="A0A1G6ZFC8"/>
<evidence type="ECO:0000313" key="12">
    <source>
        <dbReference type="Proteomes" id="UP000199072"/>
    </source>
</evidence>
<feature type="binding site" evidence="10">
    <location>
        <position position="102"/>
    </location>
    <ligand>
        <name>Zn(2+)</name>
        <dbReference type="ChEBI" id="CHEBI:29105"/>
    </ligand>
</feature>
<dbReference type="NCBIfam" id="TIGR01662">
    <property type="entry name" value="HAD-SF-IIIA"/>
    <property type="match status" value="1"/>
</dbReference>
<comment type="subcellular location">
    <subcellularLocation>
        <location evidence="1 7">Cytoplasm</location>
    </subcellularLocation>
</comment>
<keyword evidence="10" id="KW-0460">Magnesium</keyword>